<dbReference type="EMBL" id="LDPO01000022">
    <property type="protein sequence ID" value="KLO26406.1"/>
    <property type="molecule type" value="Genomic_DNA"/>
</dbReference>
<keyword evidence="1" id="KW-1133">Transmembrane helix</keyword>
<organism evidence="2 3">
    <name type="scientific">Mycolicibacter heraklionensis</name>
    <dbReference type="NCBI Taxonomy" id="512402"/>
    <lineage>
        <taxon>Bacteria</taxon>
        <taxon>Bacillati</taxon>
        <taxon>Actinomycetota</taxon>
        <taxon>Actinomycetes</taxon>
        <taxon>Mycobacteriales</taxon>
        <taxon>Mycobacteriaceae</taxon>
        <taxon>Mycolicibacter</taxon>
    </lineage>
</organism>
<keyword evidence="1" id="KW-0812">Transmembrane</keyword>
<dbReference type="Proteomes" id="UP000036464">
    <property type="component" value="Unassembled WGS sequence"/>
</dbReference>
<gene>
    <name evidence="2" type="ORF">ABW16_19835</name>
</gene>
<accession>A0ABR5FAZ8</accession>
<evidence type="ECO:0000313" key="2">
    <source>
        <dbReference type="EMBL" id="KLO26406.1"/>
    </source>
</evidence>
<evidence type="ECO:0000313" key="3">
    <source>
        <dbReference type="Proteomes" id="UP000036464"/>
    </source>
</evidence>
<proteinExistence type="predicted"/>
<sequence length="313" mass="34895">MSDPARSVTAMNASIGWVIVILVLAGLGYVGYLVGPQINRQRAIAARRRDEIRERADRQHHWALRGDARGLYGADGAALMRHVSEQPQLDEIAAEPGEPPKVAAVAYTAEDLATLIAERPACWRYAVFASVLVQRRTSLTERLRDQQLGYARIRGARIHSGFKLAQYLTDLLDQLSALVGRMEELMLSSGFTRMFGDPVDEDSADADAIVHAANRLMDLHERILNLAERCRGVEVLSEHAGVVRDCARVFDAPLDGYRNFIDEFVERVGEMPEVMCYARGHIELEPIMLHVSDDDRLFDKAFKGLRKLASAAN</sequence>
<reference evidence="2 3" key="1">
    <citation type="submission" date="2015-05" db="EMBL/GenBank/DDBJ databases">
        <title>Genome sequence of Mycobacterium heraklionense Davo strain.</title>
        <authorList>
            <person name="Greninger A.L."/>
            <person name="Cunningham G."/>
            <person name="Miller S."/>
        </authorList>
    </citation>
    <scope>NUCLEOTIDE SEQUENCE [LARGE SCALE GENOMIC DNA]</scope>
    <source>
        <strain evidence="2 3">Davo</strain>
    </source>
</reference>
<feature type="transmembrane region" description="Helical" evidence="1">
    <location>
        <begin position="15"/>
        <end position="34"/>
    </location>
</feature>
<keyword evidence="1" id="KW-0472">Membrane</keyword>
<protein>
    <submittedName>
        <fullName evidence="2">Uncharacterized protein</fullName>
    </submittedName>
</protein>
<keyword evidence="3" id="KW-1185">Reference proteome</keyword>
<name>A0ABR5FAZ8_9MYCO</name>
<comment type="caution">
    <text evidence="2">The sequence shown here is derived from an EMBL/GenBank/DDBJ whole genome shotgun (WGS) entry which is preliminary data.</text>
</comment>
<evidence type="ECO:0000256" key="1">
    <source>
        <dbReference type="SAM" id="Phobius"/>
    </source>
</evidence>